<evidence type="ECO:0000259" key="7">
    <source>
        <dbReference type="Pfam" id="PF02706"/>
    </source>
</evidence>
<dbReference type="InterPro" id="IPR050445">
    <property type="entry name" value="Bact_polysacc_biosynth/exp"/>
</dbReference>
<organism evidence="8">
    <name type="scientific">uncultured bacterium Contig783</name>
    <dbReference type="NCBI Taxonomy" id="1393612"/>
    <lineage>
        <taxon>Bacteria</taxon>
        <taxon>environmental samples</taxon>
    </lineage>
</organism>
<feature type="transmembrane region" description="Helical" evidence="6">
    <location>
        <begin position="26"/>
        <end position="48"/>
    </location>
</feature>
<sequence>MANDNTNKQIDEIDLLKLGKALLKRWWLLLITMILGGAIAFSYAYFAITPLYQSSALMYVNNNSLDIGSTRVNISNGDLTAANNLIDTYAVILKSRSTLEEVIRVGGLPYSYSQLNAMISADSVGNTAVFKVTTTNRDPEMAAHITNTILEVLPDRIAEIVEGSSVEIVDFAVPAGSPSSPNYKKITAIGAMIGFVLSAAFVTLRFLLDTTIRSEEYLLETYKDIPVLGVIPDLASDTAGGYYYGYGKSYSENHEKED</sequence>
<evidence type="ECO:0000256" key="2">
    <source>
        <dbReference type="ARBA" id="ARBA00022475"/>
    </source>
</evidence>
<keyword evidence="5 6" id="KW-0472">Membrane</keyword>
<comment type="subcellular location">
    <subcellularLocation>
        <location evidence="1">Cell membrane</location>
        <topology evidence="1">Multi-pass membrane protein</topology>
    </subcellularLocation>
</comment>
<evidence type="ECO:0000256" key="1">
    <source>
        <dbReference type="ARBA" id="ARBA00004651"/>
    </source>
</evidence>
<evidence type="ECO:0000256" key="3">
    <source>
        <dbReference type="ARBA" id="ARBA00022692"/>
    </source>
</evidence>
<keyword evidence="4 6" id="KW-1133">Transmembrane helix</keyword>
<name>W0FIR2_9BACT</name>
<keyword evidence="2" id="KW-1003">Cell membrane</keyword>
<dbReference type="PANTHER" id="PTHR32309:SF31">
    <property type="entry name" value="CAPSULAR EXOPOLYSACCHARIDE FAMILY"/>
    <property type="match status" value="1"/>
</dbReference>
<reference evidence="8" key="1">
    <citation type="journal article" date="2013" name="PLoS ONE">
        <title>Metagenomic insights into the carbohydrate-active enzymes carried by the microorganisms adhering to solid digesta in the rumen of cows.</title>
        <authorList>
            <person name="Wang L."/>
            <person name="Hatem A."/>
            <person name="Catalyurek U.V."/>
            <person name="Morrison M."/>
            <person name="Yu Z."/>
        </authorList>
    </citation>
    <scope>NUCLEOTIDE SEQUENCE</scope>
</reference>
<evidence type="ECO:0000256" key="5">
    <source>
        <dbReference type="ARBA" id="ARBA00023136"/>
    </source>
</evidence>
<evidence type="ECO:0000256" key="6">
    <source>
        <dbReference type="SAM" id="Phobius"/>
    </source>
</evidence>
<proteinExistence type="predicted"/>
<feature type="domain" description="Polysaccharide chain length determinant N-terminal" evidence="7">
    <location>
        <begin position="11"/>
        <end position="104"/>
    </location>
</feature>
<feature type="transmembrane region" description="Helical" evidence="6">
    <location>
        <begin position="186"/>
        <end position="208"/>
    </location>
</feature>
<keyword evidence="3 6" id="KW-0812">Transmembrane</keyword>
<evidence type="ECO:0000256" key="4">
    <source>
        <dbReference type="ARBA" id="ARBA00022989"/>
    </source>
</evidence>
<dbReference type="InterPro" id="IPR003856">
    <property type="entry name" value="LPS_length_determ_N"/>
</dbReference>
<accession>W0FIR2</accession>
<dbReference type="AlphaFoldDB" id="W0FIR2"/>
<dbReference type="PANTHER" id="PTHR32309">
    <property type="entry name" value="TYROSINE-PROTEIN KINASE"/>
    <property type="match status" value="1"/>
</dbReference>
<protein>
    <submittedName>
        <fullName evidence="8">Lipopolysaccharide biosynthesis protein</fullName>
    </submittedName>
</protein>
<dbReference type="GO" id="GO:0005886">
    <property type="term" value="C:plasma membrane"/>
    <property type="evidence" value="ECO:0007669"/>
    <property type="project" value="UniProtKB-SubCell"/>
</dbReference>
<evidence type="ECO:0000313" key="8">
    <source>
        <dbReference type="EMBL" id="AHF24708.1"/>
    </source>
</evidence>
<dbReference type="EMBL" id="KC246803">
    <property type="protein sequence ID" value="AHF24708.1"/>
    <property type="molecule type" value="Genomic_DNA"/>
</dbReference>
<dbReference type="Pfam" id="PF02706">
    <property type="entry name" value="Wzz"/>
    <property type="match status" value="1"/>
</dbReference>